<reference evidence="3 4" key="1">
    <citation type="submission" date="2019-09" db="EMBL/GenBank/DDBJ databases">
        <title>Nocardioides panacisoli sp. nov., isolated from the soil of a ginseng field.</title>
        <authorList>
            <person name="Cho C."/>
        </authorList>
    </citation>
    <scope>NUCLEOTIDE SEQUENCE [LARGE SCALE GENOMIC DNA]</scope>
    <source>
        <strain evidence="3 4">BN140041</strain>
    </source>
</reference>
<feature type="domain" description="Amine oxidase" evidence="2">
    <location>
        <begin position="68"/>
        <end position="454"/>
    </location>
</feature>
<sequence length="456" mass="47583">MGARGSSQTRSQRGSCCQPQTPNAVMASSSSTNTSARTVHPKIATRRSCTPRMGHAGTVRIGVVGAGLAGLACAWKLHRAGHDVVVLEARDRVGGRTWSTTLPNGVVVERGGEWIDADQHTIRRACAELGLPLAPHGVRFHRRRVNGEVPTLATLERTLADVAARIPDGDTTVAAAFEEALGPEYGADPAFLRIATSTAGDPAAASARFHVARAEGARVDAATRVVGGNQRIAETLAAGLGDRVRLRTPVAGVAVEGRHAVLTTDRESLELDRAVVAVPLALLDDLGWEPGFPEQWQTGLEHLVTGTAVKLSVPTAGSAHPDGVQHPELAWWAWNSLDPAGDGGVPAVSCFAGGPATRDRLELADGPARWVEELGALRPDLDLVADQALLTDWEAEAWTRGGYSYVLAGRSPAAAALLQRPAGPLVLAGEHTAGPHSGTMEGALLSGVRAARSITG</sequence>
<evidence type="ECO:0000313" key="4">
    <source>
        <dbReference type="Proteomes" id="UP000324351"/>
    </source>
</evidence>
<dbReference type="Gene3D" id="3.50.50.60">
    <property type="entry name" value="FAD/NAD(P)-binding domain"/>
    <property type="match status" value="1"/>
</dbReference>
<keyword evidence="4" id="KW-1185">Reference proteome</keyword>
<dbReference type="InterPro" id="IPR036188">
    <property type="entry name" value="FAD/NAD-bd_sf"/>
</dbReference>
<reference evidence="3 4" key="2">
    <citation type="submission" date="2019-09" db="EMBL/GenBank/DDBJ databases">
        <authorList>
            <person name="Jin C."/>
        </authorList>
    </citation>
    <scope>NUCLEOTIDE SEQUENCE [LARGE SCALE GENOMIC DNA]</scope>
    <source>
        <strain evidence="3 4">BN140041</strain>
    </source>
</reference>
<dbReference type="AlphaFoldDB" id="A0A5B1M4M3"/>
<dbReference type="InterPro" id="IPR002937">
    <property type="entry name" value="Amino_oxidase"/>
</dbReference>
<accession>A0A5B1M4M3</accession>
<dbReference type="GO" id="GO:0016491">
    <property type="term" value="F:oxidoreductase activity"/>
    <property type="evidence" value="ECO:0007669"/>
    <property type="project" value="InterPro"/>
</dbReference>
<evidence type="ECO:0000256" key="1">
    <source>
        <dbReference type="SAM" id="MobiDB-lite"/>
    </source>
</evidence>
<dbReference type="PANTHER" id="PTHR10742">
    <property type="entry name" value="FLAVIN MONOAMINE OXIDASE"/>
    <property type="match status" value="1"/>
</dbReference>
<dbReference type="EMBL" id="VUJW01000003">
    <property type="protein sequence ID" value="KAA1427664.1"/>
    <property type="molecule type" value="Genomic_DNA"/>
</dbReference>
<dbReference type="PRINTS" id="PR00419">
    <property type="entry name" value="ADXRDTASE"/>
</dbReference>
<feature type="compositionally biased region" description="Low complexity" evidence="1">
    <location>
        <begin position="27"/>
        <end position="36"/>
    </location>
</feature>
<name>A0A5B1M4M3_9ACTN</name>
<feature type="region of interest" description="Disordered" evidence="1">
    <location>
        <begin position="1"/>
        <end position="43"/>
    </location>
</feature>
<dbReference type="SUPFAM" id="SSF51905">
    <property type="entry name" value="FAD/NAD(P)-binding domain"/>
    <property type="match status" value="1"/>
</dbReference>
<comment type="caution">
    <text evidence="3">The sequence shown here is derived from an EMBL/GenBank/DDBJ whole genome shotgun (WGS) entry which is preliminary data.</text>
</comment>
<dbReference type="InterPro" id="IPR050281">
    <property type="entry name" value="Flavin_monoamine_oxidase"/>
</dbReference>
<protein>
    <submittedName>
        <fullName evidence="3">NAD(P)-binding protein</fullName>
    </submittedName>
</protein>
<evidence type="ECO:0000313" key="3">
    <source>
        <dbReference type="EMBL" id="KAA1427664.1"/>
    </source>
</evidence>
<dbReference type="Pfam" id="PF01593">
    <property type="entry name" value="Amino_oxidase"/>
    <property type="match status" value="1"/>
</dbReference>
<dbReference type="PANTHER" id="PTHR10742:SF410">
    <property type="entry name" value="LYSINE-SPECIFIC HISTONE DEMETHYLASE 2"/>
    <property type="match status" value="1"/>
</dbReference>
<proteinExistence type="predicted"/>
<dbReference type="Proteomes" id="UP000324351">
    <property type="component" value="Unassembled WGS sequence"/>
</dbReference>
<evidence type="ECO:0000259" key="2">
    <source>
        <dbReference type="Pfam" id="PF01593"/>
    </source>
</evidence>
<organism evidence="3 4">
    <name type="scientific">Nocardioides antri</name>
    <dbReference type="NCBI Taxonomy" id="2607659"/>
    <lineage>
        <taxon>Bacteria</taxon>
        <taxon>Bacillati</taxon>
        <taxon>Actinomycetota</taxon>
        <taxon>Actinomycetes</taxon>
        <taxon>Propionibacteriales</taxon>
        <taxon>Nocardioidaceae</taxon>
        <taxon>Nocardioides</taxon>
    </lineage>
</organism>
<feature type="compositionally biased region" description="Low complexity" evidence="1">
    <location>
        <begin position="1"/>
        <end position="18"/>
    </location>
</feature>
<gene>
    <name evidence="3" type="ORF">F0U47_09490</name>
</gene>